<organism evidence="5 6">
    <name type="scientific">Streptomyces sodiiphilus</name>
    <dbReference type="NCBI Taxonomy" id="226217"/>
    <lineage>
        <taxon>Bacteria</taxon>
        <taxon>Bacillati</taxon>
        <taxon>Actinomycetota</taxon>
        <taxon>Actinomycetes</taxon>
        <taxon>Kitasatosporales</taxon>
        <taxon>Streptomycetaceae</taxon>
        <taxon>Streptomyces</taxon>
    </lineage>
</organism>
<evidence type="ECO:0000256" key="2">
    <source>
        <dbReference type="SAM" id="Phobius"/>
    </source>
</evidence>
<feature type="compositionally biased region" description="Acidic residues" evidence="1">
    <location>
        <begin position="417"/>
        <end position="427"/>
    </location>
</feature>
<dbReference type="Gene3D" id="1.10.150.480">
    <property type="match status" value="1"/>
</dbReference>
<dbReference type="InterPro" id="IPR023849">
    <property type="entry name" value="TQXA_dom"/>
</dbReference>
<feature type="chain" id="PRO_5045114894" evidence="3">
    <location>
        <begin position="36"/>
        <end position="470"/>
    </location>
</feature>
<keyword evidence="2" id="KW-0472">Membrane</keyword>
<evidence type="ECO:0000259" key="4">
    <source>
        <dbReference type="Pfam" id="PF08341"/>
    </source>
</evidence>
<reference evidence="5 6" key="1">
    <citation type="journal article" date="2019" name="Int. J. Syst. Evol. Microbiol.">
        <title>The Global Catalogue of Microorganisms (GCM) 10K type strain sequencing project: providing services to taxonomists for standard genome sequencing and annotation.</title>
        <authorList>
            <consortium name="The Broad Institute Genomics Platform"/>
            <consortium name="The Broad Institute Genome Sequencing Center for Infectious Disease"/>
            <person name="Wu L."/>
            <person name="Ma J."/>
        </authorList>
    </citation>
    <scope>NUCLEOTIDE SEQUENCE [LARGE SCALE GENOMIC DNA]</scope>
    <source>
        <strain evidence="5 6">JCM 13581</strain>
    </source>
</reference>
<dbReference type="EMBL" id="BAAAMJ010000010">
    <property type="protein sequence ID" value="GAA1903071.1"/>
    <property type="molecule type" value="Genomic_DNA"/>
</dbReference>
<name>A0ABN2NUF9_9ACTN</name>
<dbReference type="InterPro" id="IPR013552">
    <property type="entry name" value="Thioester_dom"/>
</dbReference>
<keyword evidence="6" id="KW-1185">Reference proteome</keyword>
<protein>
    <submittedName>
        <fullName evidence="5">TQXA domain-containing protein</fullName>
    </submittedName>
</protein>
<feature type="transmembrane region" description="Helical" evidence="2">
    <location>
        <begin position="440"/>
        <end position="460"/>
    </location>
</feature>
<dbReference type="RefSeq" id="WP_344259381.1">
    <property type="nucleotide sequence ID" value="NZ_BAAAMJ010000010.1"/>
</dbReference>
<evidence type="ECO:0000256" key="3">
    <source>
        <dbReference type="SAM" id="SignalP"/>
    </source>
</evidence>
<gene>
    <name evidence="5" type="ORF">GCM10009716_11240</name>
</gene>
<dbReference type="Proteomes" id="UP001501303">
    <property type="component" value="Unassembled WGS sequence"/>
</dbReference>
<dbReference type="Pfam" id="PF08341">
    <property type="entry name" value="TED"/>
    <property type="match status" value="1"/>
</dbReference>
<accession>A0ABN2NUF9</accession>
<comment type="caution">
    <text evidence="5">The sequence shown here is derived from an EMBL/GenBank/DDBJ whole genome shotgun (WGS) entry which is preliminary data.</text>
</comment>
<sequence length="470" mass="47549">MTFVRKRGLTRFAATAAATGLLAAGAIATAAPATADENPRNGGATATLEGLKIADLVDVEKDGKTHTYGAGLFVLNVEDGGTLHTYCIDFGTAAKNDSLYKETGWESTKLHGNPNAGKIHWILQNSYPAVDDLNALAEKVGAGSLTQKQAAAGTQAAIWGFSDGVDATPKNGNAKKLAEWLTKNAGTVEEPGASLELDPVQVSGKPGQKLGPVTVRTGSGSAVITPDPAAAESGVTVVDAEGQLVTESTPVADGAQLFFDVPEGAADGSASLTASVTSQVPVGRALTGIDVETQTMILAGSSDSSVSVNATASWASEGPSPAVTAKETCVEGGVEVTVTNDGDEPFTFTLAGEERQVAPGGSESIVVPVEEGQAYEITVTGPEDGEDWVFTGVLECETGGDGGKEEVTENDPTPDGGTEEEVEEDEGPNLAETGSSGSPMLIGGIALVLVLGGAGAVFMLRKKAAATAGE</sequence>
<keyword evidence="2" id="KW-1133">Transmembrane helix</keyword>
<feature type="region of interest" description="Disordered" evidence="1">
    <location>
        <begin position="397"/>
        <end position="437"/>
    </location>
</feature>
<evidence type="ECO:0000256" key="1">
    <source>
        <dbReference type="SAM" id="MobiDB-lite"/>
    </source>
</evidence>
<feature type="signal peptide" evidence="3">
    <location>
        <begin position="1"/>
        <end position="35"/>
    </location>
</feature>
<keyword evidence="3" id="KW-0732">Signal</keyword>
<evidence type="ECO:0000313" key="6">
    <source>
        <dbReference type="Proteomes" id="UP001501303"/>
    </source>
</evidence>
<keyword evidence="2" id="KW-0812">Transmembrane</keyword>
<proteinExistence type="predicted"/>
<dbReference type="NCBIfam" id="NF041528">
    <property type="entry name" value="strep_LAETG"/>
    <property type="match status" value="1"/>
</dbReference>
<feature type="domain" description="Thioester" evidence="4">
    <location>
        <begin position="85"/>
        <end position="185"/>
    </location>
</feature>
<evidence type="ECO:0000313" key="5">
    <source>
        <dbReference type="EMBL" id="GAA1903071.1"/>
    </source>
</evidence>
<dbReference type="NCBIfam" id="TIGR03934">
    <property type="entry name" value="TQXA_dom"/>
    <property type="match status" value="1"/>
</dbReference>